<sequence>MRFIHNAGQLPEGSRICIYGKGARGAELHAALRVASRPQVRCFVDSFASGEFQGLPVLRLDEFARTYDPGKDHVVVASAFYPQIVIALAQAGIREWSIYEDLPLPGEARNGGSHILHGRSTLLGYRDRESLAKRALPNWRIGQRHNLDHFERFGFPVRITHFLETRQLLDTMQESRFGKLQEELGGLTDADALLLADACADLAAFQLQHYPGNRVIVPLDTLLAMLVVYRKLSAVAPGFRSILEVGPGCGYLAFFLKRHPGLENYSLTESCESFYILQDAINRRLFQGRFRQMLSEDSGGEWYIRRDDPLHAALSLTDVEAQATVRHYPWWKLGDIADSKTAFDVVNSNANLLEFNTDALRDYLNLFREKLKPQGVFFAHCFGCESPEKNRAYLYEELYRAGFAPLLICHGAHIKAREYWTGRLAGQCDPIAPDDARKFVVGNGVFVRQGHPLHEAHYARENYQDMYAADFPGLAAFFAPPPPGCRLRSREEIIALMRERLDSFTQQAAREYGQ</sequence>
<proteinExistence type="predicted"/>
<accession>A0A6V8LR31</accession>
<dbReference type="Gene3D" id="3.40.50.150">
    <property type="entry name" value="Vaccinia Virus protein VP39"/>
    <property type="match status" value="1"/>
</dbReference>
<keyword evidence="2" id="KW-1185">Reference proteome</keyword>
<dbReference type="RefSeq" id="WP_173085519.1">
    <property type="nucleotide sequence ID" value="NZ_BLTE01000013.1"/>
</dbReference>
<dbReference type="EMBL" id="BLTE01000013">
    <property type="protein sequence ID" value="GFK94943.1"/>
    <property type="molecule type" value="Genomic_DNA"/>
</dbReference>
<organism evidence="1 2">
    <name type="scientific">Fundidesulfovibrio magnetotacticus</name>
    <dbReference type="NCBI Taxonomy" id="2730080"/>
    <lineage>
        <taxon>Bacteria</taxon>
        <taxon>Pseudomonadati</taxon>
        <taxon>Thermodesulfobacteriota</taxon>
        <taxon>Desulfovibrionia</taxon>
        <taxon>Desulfovibrionales</taxon>
        <taxon>Desulfovibrionaceae</taxon>
        <taxon>Fundidesulfovibrio</taxon>
    </lineage>
</organism>
<gene>
    <name evidence="1" type="ORF">NNJEOMEG_02791</name>
</gene>
<dbReference type="InterPro" id="IPR029063">
    <property type="entry name" value="SAM-dependent_MTases_sf"/>
</dbReference>
<protein>
    <submittedName>
        <fullName evidence="1">Uncharacterized protein</fullName>
    </submittedName>
</protein>
<reference evidence="1 2" key="2">
    <citation type="submission" date="2020-05" db="EMBL/GenBank/DDBJ databases">
        <title>Draft genome sequence of Desulfovibrio sp. strainFSS-1.</title>
        <authorList>
            <person name="Shimoshige H."/>
            <person name="Kobayashi H."/>
            <person name="Maekawa T."/>
        </authorList>
    </citation>
    <scope>NUCLEOTIDE SEQUENCE [LARGE SCALE GENOMIC DNA]</scope>
    <source>
        <strain evidence="1 2">SIID29052-01</strain>
    </source>
</reference>
<dbReference type="AlphaFoldDB" id="A0A6V8LR31"/>
<evidence type="ECO:0000313" key="1">
    <source>
        <dbReference type="EMBL" id="GFK94943.1"/>
    </source>
</evidence>
<reference evidence="1 2" key="1">
    <citation type="submission" date="2020-04" db="EMBL/GenBank/DDBJ databases">
        <authorList>
            <consortium name="Desulfovibrio sp. FSS-1 genome sequencing consortium"/>
            <person name="Shimoshige H."/>
            <person name="Kobayashi H."/>
            <person name="Maekawa T."/>
        </authorList>
    </citation>
    <scope>NUCLEOTIDE SEQUENCE [LARGE SCALE GENOMIC DNA]</scope>
    <source>
        <strain evidence="1 2">SIID29052-01</strain>
    </source>
</reference>
<dbReference type="Proteomes" id="UP000494245">
    <property type="component" value="Unassembled WGS sequence"/>
</dbReference>
<comment type="caution">
    <text evidence="1">The sequence shown here is derived from an EMBL/GenBank/DDBJ whole genome shotgun (WGS) entry which is preliminary data.</text>
</comment>
<evidence type="ECO:0000313" key="2">
    <source>
        <dbReference type="Proteomes" id="UP000494245"/>
    </source>
</evidence>
<dbReference type="SUPFAM" id="SSF53335">
    <property type="entry name" value="S-adenosyl-L-methionine-dependent methyltransferases"/>
    <property type="match status" value="1"/>
</dbReference>
<name>A0A6V8LR31_9BACT</name>